<dbReference type="Proteomes" id="UP000290759">
    <property type="component" value="Unassembled WGS sequence"/>
</dbReference>
<keyword evidence="5 7" id="KW-1133">Transmembrane helix</keyword>
<dbReference type="PANTHER" id="PTHR43731">
    <property type="entry name" value="RHOMBOID PROTEASE"/>
    <property type="match status" value="1"/>
</dbReference>
<dbReference type="OrthoDB" id="9797190at2"/>
<gene>
    <name evidence="9" type="ORF">D3273_13685</name>
</gene>
<keyword evidence="6 7" id="KW-0472">Membrane</keyword>
<dbReference type="GO" id="GO:0004252">
    <property type="term" value="F:serine-type endopeptidase activity"/>
    <property type="evidence" value="ECO:0007669"/>
    <property type="project" value="InterPro"/>
</dbReference>
<evidence type="ECO:0000256" key="5">
    <source>
        <dbReference type="ARBA" id="ARBA00022989"/>
    </source>
</evidence>
<evidence type="ECO:0000256" key="4">
    <source>
        <dbReference type="ARBA" id="ARBA00022801"/>
    </source>
</evidence>
<comment type="subcellular location">
    <subcellularLocation>
        <location evidence="1">Membrane</location>
        <topology evidence="1">Multi-pass membrane protein</topology>
    </subcellularLocation>
</comment>
<dbReference type="EMBL" id="QYBB01000014">
    <property type="protein sequence ID" value="RYC31428.1"/>
    <property type="molecule type" value="Genomic_DNA"/>
</dbReference>
<dbReference type="InterPro" id="IPR022764">
    <property type="entry name" value="Peptidase_S54_rhomboid_dom"/>
</dbReference>
<dbReference type="InterPro" id="IPR035952">
    <property type="entry name" value="Rhomboid-like_sf"/>
</dbReference>
<feature type="domain" description="Peptidase S54 rhomboid" evidence="8">
    <location>
        <begin position="101"/>
        <end position="266"/>
    </location>
</feature>
<feature type="transmembrane region" description="Helical" evidence="7">
    <location>
        <begin position="105"/>
        <end position="129"/>
    </location>
</feature>
<accession>A0A4Q2U6D9</accession>
<organism evidence="9 10">
    <name type="scientific">Lichenibacterium minor</name>
    <dbReference type="NCBI Taxonomy" id="2316528"/>
    <lineage>
        <taxon>Bacteria</taxon>
        <taxon>Pseudomonadati</taxon>
        <taxon>Pseudomonadota</taxon>
        <taxon>Alphaproteobacteria</taxon>
        <taxon>Hyphomicrobiales</taxon>
        <taxon>Lichenihabitantaceae</taxon>
        <taxon>Lichenibacterium</taxon>
    </lineage>
</organism>
<comment type="caution">
    <text evidence="9">The sequence shown here is derived from an EMBL/GenBank/DDBJ whole genome shotgun (WGS) entry which is preliminary data.</text>
</comment>
<dbReference type="Pfam" id="PF01694">
    <property type="entry name" value="Rhomboid"/>
    <property type="match status" value="1"/>
</dbReference>
<feature type="transmembrane region" description="Helical" evidence="7">
    <location>
        <begin position="141"/>
        <end position="160"/>
    </location>
</feature>
<evidence type="ECO:0000256" key="2">
    <source>
        <dbReference type="ARBA" id="ARBA00009045"/>
    </source>
</evidence>
<keyword evidence="9" id="KW-0645">Protease</keyword>
<dbReference type="PANTHER" id="PTHR43731:SF14">
    <property type="entry name" value="PRESENILIN-ASSOCIATED RHOMBOID-LIKE PROTEIN, MITOCHONDRIAL"/>
    <property type="match status" value="1"/>
</dbReference>
<name>A0A4Q2U6D9_9HYPH</name>
<keyword evidence="4" id="KW-0378">Hydrolase</keyword>
<evidence type="ECO:0000259" key="8">
    <source>
        <dbReference type="Pfam" id="PF01694"/>
    </source>
</evidence>
<evidence type="ECO:0000256" key="6">
    <source>
        <dbReference type="ARBA" id="ARBA00023136"/>
    </source>
</evidence>
<dbReference type="AlphaFoldDB" id="A0A4Q2U6D9"/>
<proteinExistence type="inferred from homology"/>
<dbReference type="GO" id="GO:0016020">
    <property type="term" value="C:membrane"/>
    <property type="evidence" value="ECO:0007669"/>
    <property type="project" value="UniProtKB-SubCell"/>
</dbReference>
<dbReference type="Gene3D" id="1.20.1540.10">
    <property type="entry name" value="Rhomboid-like"/>
    <property type="match status" value="1"/>
</dbReference>
<dbReference type="RefSeq" id="WP_129227445.1">
    <property type="nucleotide sequence ID" value="NZ_QYBB01000014.1"/>
</dbReference>
<keyword evidence="3 7" id="KW-0812">Transmembrane</keyword>
<evidence type="ECO:0000256" key="1">
    <source>
        <dbReference type="ARBA" id="ARBA00004141"/>
    </source>
</evidence>
<dbReference type="GO" id="GO:0006508">
    <property type="term" value="P:proteolysis"/>
    <property type="evidence" value="ECO:0007669"/>
    <property type="project" value="UniProtKB-KW"/>
</dbReference>
<evidence type="ECO:0000256" key="3">
    <source>
        <dbReference type="ARBA" id="ARBA00022692"/>
    </source>
</evidence>
<sequence>MLDRTAAPERAAPQRQPIFDIPWPIAATLVVLVGIHALRQVLPDAWDDALFTRLAFVPGRFSYALVPDRVVGAVVALARHGAEGYRQAQAERFFLGDGTLQPWTALTYALLHADWGHIGLNGVWLLAFGTPVARRFGARRFFAFMAVTAAAGAVAQWAAHPLDLEPVIGASAAVSGCMGAALRFMFRPHVPLSALVDAVGDGRRRAFLAPAQSLREVLSDSRSLTFLVAWFATNLLFGLGSISFGIGGGAIAWQAHIGGFAAGLLLFPAFDPVPRGDPAGSAAPPDPAAGP</sequence>
<reference evidence="9 10" key="1">
    <citation type="submission" date="2018-12" db="EMBL/GenBank/DDBJ databases">
        <authorList>
            <person name="Grouzdev D.S."/>
            <person name="Krutkina M.S."/>
        </authorList>
    </citation>
    <scope>NUCLEOTIDE SEQUENCE [LARGE SCALE GENOMIC DNA]</scope>
    <source>
        <strain evidence="9 10">RmlP026</strain>
    </source>
</reference>
<reference evidence="9 10" key="2">
    <citation type="submission" date="2019-02" db="EMBL/GenBank/DDBJ databases">
        <title>'Lichenibacterium ramalinii' gen. nov. sp. nov., 'Lichenibacterium minor' gen. nov. sp. nov.</title>
        <authorList>
            <person name="Pankratov T."/>
        </authorList>
    </citation>
    <scope>NUCLEOTIDE SEQUENCE [LARGE SCALE GENOMIC DNA]</scope>
    <source>
        <strain evidence="9 10">RmlP026</strain>
    </source>
</reference>
<evidence type="ECO:0000313" key="9">
    <source>
        <dbReference type="EMBL" id="RYC31428.1"/>
    </source>
</evidence>
<evidence type="ECO:0000256" key="7">
    <source>
        <dbReference type="SAM" id="Phobius"/>
    </source>
</evidence>
<comment type="similarity">
    <text evidence="2">Belongs to the peptidase S54 family.</text>
</comment>
<dbReference type="InterPro" id="IPR050925">
    <property type="entry name" value="Rhomboid_protease_S54"/>
</dbReference>
<keyword evidence="10" id="KW-1185">Reference proteome</keyword>
<dbReference type="SUPFAM" id="SSF144091">
    <property type="entry name" value="Rhomboid-like"/>
    <property type="match status" value="1"/>
</dbReference>
<protein>
    <submittedName>
        <fullName evidence="9">Rhomboid family intramembrane serine protease</fullName>
    </submittedName>
</protein>
<evidence type="ECO:0000313" key="10">
    <source>
        <dbReference type="Proteomes" id="UP000290759"/>
    </source>
</evidence>
<feature type="transmembrane region" description="Helical" evidence="7">
    <location>
        <begin position="166"/>
        <end position="186"/>
    </location>
</feature>
<feature type="transmembrane region" description="Helical" evidence="7">
    <location>
        <begin position="21"/>
        <end position="38"/>
    </location>
</feature>